<keyword evidence="3" id="KW-1185">Reference proteome</keyword>
<dbReference type="Proteomes" id="UP000008229">
    <property type="component" value="Chromosome"/>
</dbReference>
<accession>D3F2W4</accession>
<dbReference type="KEGG" id="cwo:Cwoe_5845"/>
<dbReference type="AlphaFoldDB" id="D3F2W4"/>
<protein>
    <submittedName>
        <fullName evidence="2">Aminoglycoside phosphotransferase</fullName>
    </submittedName>
</protein>
<reference evidence="3" key="2">
    <citation type="submission" date="2010-01" db="EMBL/GenBank/DDBJ databases">
        <title>The complete genome of Conexibacter woesei DSM 14684.</title>
        <authorList>
            <consortium name="US DOE Joint Genome Institute (JGI-PGF)"/>
            <person name="Lucas S."/>
            <person name="Copeland A."/>
            <person name="Lapidus A."/>
            <person name="Glavina del Rio T."/>
            <person name="Dalin E."/>
            <person name="Tice H."/>
            <person name="Bruce D."/>
            <person name="Goodwin L."/>
            <person name="Pitluck S."/>
            <person name="Kyrpides N."/>
            <person name="Mavromatis K."/>
            <person name="Ivanova N."/>
            <person name="Mikhailova N."/>
            <person name="Chertkov O."/>
            <person name="Brettin T."/>
            <person name="Detter J.C."/>
            <person name="Han C."/>
            <person name="Larimer F."/>
            <person name="Land M."/>
            <person name="Hauser L."/>
            <person name="Markowitz V."/>
            <person name="Cheng J.-F."/>
            <person name="Hugenholtz P."/>
            <person name="Woyke T."/>
            <person name="Wu D."/>
            <person name="Pukall R."/>
            <person name="Steenblock K."/>
            <person name="Schneider S."/>
            <person name="Klenk H.-P."/>
            <person name="Eisen J.A."/>
        </authorList>
    </citation>
    <scope>NUCLEOTIDE SEQUENCE [LARGE SCALE GENOMIC DNA]</scope>
    <source>
        <strain evidence="3">DSM 14684 / CIP 108061 / JCM 11494 / NBRC 100937 / ID131577</strain>
    </source>
</reference>
<feature type="domain" description="Aminoglycoside phosphotransferase" evidence="1">
    <location>
        <begin position="62"/>
        <end position="270"/>
    </location>
</feature>
<dbReference type="InterPro" id="IPR002575">
    <property type="entry name" value="Aminoglycoside_PTrfase"/>
</dbReference>
<dbReference type="eggNOG" id="COG2334">
    <property type="taxonomic scope" value="Bacteria"/>
</dbReference>
<keyword evidence="2" id="KW-0808">Transferase</keyword>
<dbReference type="Gene3D" id="1.10.510.10">
    <property type="entry name" value="Transferase(Phosphotransferase) domain 1"/>
    <property type="match status" value="1"/>
</dbReference>
<dbReference type="SUPFAM" id="SSF56112">
    <property type="entry name" value="Protein kinase-like (PK-like)"/>
    <property type="match status" value="1"/>
</dbReference>
<evidence type="ECO:0000259" key="1">
    <source>
        <dbReference type="Pfam" id="PF01636"/>
    </source>
</evidence>
<dbReference type="InterPro" id="IPR011009">
    <property type="entry name" value="Kinase-like_dom_sf"/>
</dbReference>
<dbReference type="STRING" id="469383.Cwoe_5845"/>
<dbReference type="Gene3D" id="3.30.200.20">
    <property type="entry name" value="Phosphorylase Kinase, domain 1"/>
    <property type="match status" value="1"/>
</dbReference>
<evidence type="ECO:0000313" key="3">
    <source>
        <dbReference type="Proteomes" id="UP000008229"/>
    </source>
</evidence>
<name>D3F2W4_CONWI</name>
<dbReference type="GO" id="GO:0016740">
    <property type="term" value="F:transferase activity"/>
    <property type="evidence" value="ECO:0007669"/>
    <property type="project" value="UniProtKB-KW"/>
</dbReference>
<dbReference type="EMBL" id="CP001854">
    <property type="protein sequence ID" value="ADB54245.1"/>
    <property type="molecule type" value="Genomic_DNA"/>
</dbReference>
<gene>
    <name evidence="2" type="ordered locus">Cwoe_5845</name>
</gene>
<evidence type="ECO:0000313" key="2">
    <source>
        <dbReference type="EMBL" id="ADB54245.1"/>
    </source>
</evidence>
<reference evidence="2 3" key="1">
    <citation type="journal article" date="2010" name="Stand. Genomic Sci.">
        <title>Complete genome sequence of Conexibacter woesei type strain (ID131577).</title>
        <authorList>
            <person name="Pukall R."/>
            <person name="Lapidus A."/>
            <person name="Glavina Del Rio T."/>
            <person name="Copeland A."/>
            <person name="Tice H."/>
            <person name="Cheng J.-F."/>
            <person name="Lucas S."/>
            <person name="Chen F."/>
            <person name="Nolan M."/>
            <person name="Bruce D."/>
            <person name="Goodwin L."/>
            <person name="Pitluck S."/>
            <person name="Mavromatis K."/>
            <person name="Ivanova N."/>
            <person name="Ovchinnikova G."/>
            <person name="Pati A."/>
            <person name="Chen A."/>
            <person name="Palaniappan K."/>
            <person name="Land M."/>
            <person name="Hauser L."/>
            <person name="Chang Y.-J."/>
            <person name="Jeffries C.D."/>
            <person name="Chain P."/>
            <person name="Meincke L."/>
            <person name="Sims D."/>
            <person name="Brettin T."/>
            <person name="Detter J.C."/>
            <person name="Rohde M."/>
            <person name="Goeker M."/>
            <person name="Bristow J."/>
            <person name="Eisen J.A."/>
            <person name="Markowitz V."/>
            <person name="Kyrpides N.C."/>
            <person name="Klenk H.-P."/>
            <person name="Hugenholtz P."/>
        </authorList>
    </citation>
    <scope>NUCLEOTIDE SEQUENCE [LARGE SCALE GENOMIC DNA]</scope>
    <source>
        <strain evidence="3">DSM 14684 / CIP 108061 / JCM 11494 / NBRC 100937 / ID131577</strain>
    </source>
</reference>
<dbReference type="HOGENOM" id="CLU_068889_0_0_11"/>
<sequence>MDVDHRLRAWVREDFGVELTSVEPVEHGADAAAEVRRGLASDGAGYAVKWSGGGTPVALLVAARLAECGVPGVLAPVATRAGRLWSEHDGRRLSLVPWAPGIGALDGELTARRWRRYGALLAQVHATPPSDAVLRTLPREPHDPERWAAPARALGPAVEAAAADAGATADPLVRALAEQWRGGAAAVVAALLDRADALGRVLRAQQATEVVCHGDPHLLNVLVSGDEDVWLIDWDDAVLAPRERDLMFVLGGVLPFAPVGAQEQAWFFDGYGPVDVDPDRLAYYRCVRALEDLAGPAEEVLDVGGRGDRQRADALGTFSSVLSPTGLARLVLGGTTAAAAAQRRS</sequence>
<proteinExistence type="predicted"/>
<dbReference type="Gene3D" id="1.20.58.840">
    <property type="match status" value="1"/>
</dbReference>
<organism evidence="2 3">
    <name type="scientific">Conexibacter woesei (strain DSM 14684 / CCUG 47730 / CIP 108061 / JCM 11494 / NBRC 100937 / ID131577)</name>
    <dbReference type="NCBI Taxonomy" id="469383"/>
    <lineage>
        <taxon>Bacteria</taxon>
        <taxon>Bacillati</taxon>
        <taxon>Actinomycetota</taxon>
        <taxon>Thermoleophilia</taxon>
        <taxon>Solirubrobacterales</taxon>
        <taxon>Conexibacteraceae</taxon>
        <taxon>Conexibacter</taxon>
    </lineage>
</organism>
<dbReference type="Pfam" id="PF01636">
    <property type="entry name" value="APH"/>
    <property type="match status" value="1"/>
</dbReference>